<accession>A0A934M4N2</accession>
<dbReference type="Proteomes" id="UP000622687">
    <property type="component" value="Unassembled WGS sequence"/>
</dbReference>
<dbReference type="GO" id="GO:0005886">
    <property type="term" value="C:plasma membrane"/>
    <property type="evidence" value="ECO:0007669"/>
    <property type="project" value="UniProtKB-SubCell"/>
</dbReference>
<sequence length="281" mass="30845">MYKNKKTLLFIVQALVPFAVVTLLFLLLPSIMMILDSFKSSSGSFTLENYKTALTNAFYLKGITNSIQISLISSFIGIIIALICAYSISKLSEKGQNRIITILNMTSNYSGVPLAFGYIILLGNTGMFILLFKHLGLNALSSFNIYSWIGLVIVYIYFQIPLAIMLLYPSFLGIKKEWRQSAMLLGANSSQFWAKIGIPVLLPSIVGTLSILFANAMGAYSTAYALVGRNYNLLTIRIGSLVVGDIMPNPELAGALAVILGITTISAMMINEKMSKYIRRG</sequence>
<evidence type="ECO:0000256" key="7">
    <source>
        <dbReference type="ARBA" id="ARBA00023136"/>
    </source>
</evidence>
<feature type="transmembrane region" description="Helical" evidence="8">
    <location>
        <begin position="109"/>
        <end position="133"/>
    </location>
</feature>
<dbReference type="RefSeq" id="WP_211143604.1">
    <property type="nucleotide sequence ID" value="NZ_JAEEGB010000019.1"/>
</dbReference>
<protein>
    <submittedName>
        <fullName evidence="10">ABC transporter permease</fullName>
    </submittedName>
</protein>
<keyword evidence="7 8" id="KW-0472">Membrane</keyword>
<feature type="domain" description="ABC transmembrane type-1" evidence="9">
    <location>
        <begin position="63"/>
        <end position="271"/>
    </location>
</feature>
<organism evidence="10 11">
    <name type="scientific">Clostridium aciditolerans</name>
    <dbReference type="NCBI Taxonomy" id="339861"/>
    <lineage>
        <taxon>Bacteria</taxon>
        <taxon>Bacillati</taxon>
        <taxon>Bacillota</taxon>
        <taxon>Clostridia</taxon>
        <taxon>Eubacteriales</taxon>
        <taxon>Clostridiaceae</taxon>
        <taxon>Clostridium</taxon>
    </lineage>
</organism>
<evidence type="ECO:0000256" key="5">
    <source>
        <dbReference type="ARBA" id="ARBA00022692"/>
    </source>
</evidence>
<feature type="transmembrane region" description="Helical" evidence="8">
    <location>
        <begin position="192"/>
        <end position="214"/>
    </location>
</feature>
<evidence type="ECO:0000256" key="2">
    <source>
        <dbReference type="ARBA" id="ARBA00007069"/>
    </source>
</evidence>
<keyword evidence="3" id="KW-0813">Transport</keyword>
<feature type="transmembrane region" description="Helical" evidence="8">
    <location>
        <begin position="145"/>
        <end position="171"/>
    </location>
</feature>
<reference evidence="10" key="1">
    <citation type="submission" date="2020-12" db="EMBL/GenBank/DDBJ databases">
        <title>Clostridium thailandense sp. nov., a novel acetogenic bacterium isolated from peat land soil in Thailand.</title>
        <authorList>
            <person name="Chaikitkaew S."/>
            <person name="Birkeland N.K."/>
        </authorList>
    </citation>
    <scope>NUCLEOTIDE SEQUENCE</scope>
    <source>
        <strain evidence="10">DSM 17425</strain>
    </source>
</reference>
<comment type="subcellular location">
    <subcellularLocation>
        <location evidence="1">Cell membrane</location>
        <topology evidence="1">Multi-pass membrane protein</topology>
    </subcellularLocation>
</comment>
<evidence type="ECO:0000256" key="8">
    <source>
        <dbReference type="SAM" id="Phobius"/>
    </source>
</evidence>
<dbReference type="SUPFAM" id="SSF161098">
    <property type="entry name" value="MetI-like"/>
    <property type="match status" value="1"/>
</dbReference>
<dbReference type="PANTHER" id="PTHR42929">
    <property type="entry name" value="INNER MEMBRANE ABC TRANSPORTER PERMEASE PROTEIN YDCU-RELATED-RELATED"/>
    <property type="match status" value="1"/>
</dbReference>
<feature type="transmembrane region" description="Helical" evidence="8">
    <location>
        <begin position="252"/>
        <end position="270"/>
    </location>
</feature>
<evidence type="ECO:0000256" key="6">
    <source>
        <dbReference type="ARBA" id="ARBA00022989"/>
    </source>
</evidence>
<dbReference type="PROSITE" id="PS50928">
    <property type="entry name" value="ABC_TM1"/>
    <property type="match status" value="1"/>
</dbReference>
<keyword evidence="6 8" id="KW-1133">Transmembrane helix</keyword>
<evidence type="ECO:0000313" key="11">
    <source>
        <dbReference type="Proteomes" id="UP000622687"/>
    </source>
</evidence>
<dbReference type="AlphaFoldDB" id="A0A934M4N2"/>
<evidence type="ECO:0000256" key="3">
    <source>
        <dbReference type="ARBA" id="ARBA00022448"/>
    </source>
</evidence>
<feature type="transmembrane region" description="Helical" evidence="8">
    <location>
        <begin position="67"/>
        <end position="88"/>
    </location>
</feature>
<dbReference type="InterPro" id="IPR000515">
    <property type="entry name" value="MetI-like"/>
</dbReference>
<comment type="similarity">
    <text evidence="2">Belongs to the binding-protein-dependent transport system permease family. CysTW subfamily.</text>
</comment>
<proteinExistence type="inferred from homology"/>
<dbReference type="Gene3D" id="1.10.3720.10">
    <property type="entry name" value="MetI-like"/>
    <property type="match status" value="1"/>
</dbReference>
<keyword evidence="11" id="KW-1185">Reference proteome</keyword>
<evidence type="ECO:0000259" key="9">
    <source>
        <dbReference type="PROSITE" id="PS50928"/>
    </source>
</evidence>
<comment type="caution">
    <text evidence="10">The sequence shown here is derived from an EMBL/GenBank/DDBJ whole genome shotgun (WGS) entry which is preliminary data.</text>
</comment>
<dbReference type="GO" id="GO:0055085">
    <property type="term" value="P:transmembrane transport"/>
    <property type="evidence" value="ECO:0007669"/>
    <property type="project" value="InterPro"/>
</dbReference>
<dbReference type="InterPro" id="IPR035906">
    <property type="entry name" value="MetI-like_sf"/>
</dbReference>
<gene>
    <name evidence="10" type="ORF">I6U51_16065</name>
</gene>
<feature type="transmembrane region" description="Helical" evidence="8">
    <location>
        <begin position="7"/>
        <end position="35"/>
    </location>
</feature>
<dbReference type="CDD" id="cd06261">
    <property type="entry name" value="TM_PBP2"/>
    <property type="match status" value="1"/>
</dbReference>
<evidence type="ECO:0000313" key="10">
    <source>
        <dbReference type="EMBL" id="MBI6874200.1"/>
    </source>
</evidence>
<dbReference type="PANTHER" id="PTHR42929:SF1">
    <property type="entry name" value="INNER MEMBRANE ABC TRANSPORTER PERMEASE PROTEIN YDCU-RELATED"/>
    <property type="match status" value="1"/>
</dbReference>
<dbReference type="EMBL" id="JAEEGB010000019">
    <property type="protein sequence ID" value="MBI6874200.1"/>
    <property type="molecule type" value="Genomic_DNA"/>
</dbReference>
<keyword evidence="4" id="KW-1003">Cell membrane</keyword>
<keyword evidence="5 8" id="KW-0812">Transmembrane</keyword>
<evidence type="ECO:0000256" key="4">
    <source>
        <dbReference type="ARBA" id="ARBA00022475"/>
    </source>
</evidence>
<name>A0A934M4N2_9CLOT</name>
<evidence type="ECO:0000256" key="1">
    <source>
        <dbReference type="ARBA" id="ARBA00004651"/>
    </source>
</evidence>